<evidence type="ECO:0000256" key="1">
    <source>
        <dbReference type="ARBA" id="ARBA00022737"/>
    </source>
</evidence>
<dbReference type="AlphaFoldDB" id="A0A9P9G5J5"/>
<accession>A0A9P9G5J5</accession>
<evidence type="ECO:0000256" key="3">
    <source>
        <dbReference type="PROSITE-ProRule" id="PRU00023"/>
    </source>
</evidence>
<dbReference type="SMART" id="SM00248">
    <property type="entry name" value="ANK"/>
    <property type="match status" value="4"/>
</dbReference>
<keyword evidence="2 3" id="KW-0040">ANK repeat</keyword>
<dbReference type="Gene3D" id="1.25.40.20">
    <property type="entry name" value="Ankyrin repeat-containing domain"/>
    <property type="match status" value="2"/>
</dbReference>
<sequence>MCYNIPIGLLPVGVFSEPHQASPVWSFLCLKVVPQATEDYPEKAWVRKLVADLLDRGVSELYEEENDTSALLPFISDLVEVGSSELEIWIEDAKEGQITDYFATFGNWKWISETTARVTKDTKFQANVAAEPSLIQLLSEAIIHEDLDMVGLLLEIGVDCHSRVAGLSPFELACLPNTPENIEIFDLLLERTNMSHSSQGNPVFSGYGPLHLTAGVGSWPDGGSVKKPQRLLEAGAGPDSPLVTWSPLGYHILQDSIDTAETLIEAGADIWSSVPGLYDGPLAAMAGGHLSLLFKMAEHTTAKGLVPQWDRICTVTIGDRDVSGINALHLAAASDRVECLELYLNRGLLPDLEARDDRQETPVHYAVRFGNVSVLELLKNHGADINSSSASGSYYGYCADKSAIDESIATTEVIGDPEGEDDHANGLCHRLRSLEDLLRRTAPAELDKAPIIEVQGPPVGWANSALMENQAALDVSPSHWQGEPSTLAQAGNIDVAGPRPTSPNQDNIFVGGTPNDDILGLDTAKNLAHSVASATPRVSLSPSTTNQISSDEPLAHEVGMLSLANSKDSKYLADTTAQNPPPAHPFPQNWTSEVDLQHFVDAYFETYQPLYPFLDEDTVVGYLEQLYTTQVAGVHSLQMPSLAEVEASLSPFHSVQIFLVIAFGARILEMRLATEFSSERYLATAMQRIGNLPPQLVDGIV</sequence>
<name>A0A9P9G5J5_FUSSL</name>
<dbReference type="EMBL" id="JAGTJS010000028">
    <property type="protein sequence ID" value="KAH7232598.1"/>
    <property type="molecule type" value="Genomic_DNA"/>
</dbReference>
<feature type="repeat" description="ANK" evidence="3">
    <location>
        <begin position="358"/>
        <end position="390"/>
    </location>
</feature>
<feature type="repeat" description="ANK" evidence="3">
    <location>
        <begin position="323"/>
        <end position="355"/>
    </location>
</feature>
<proteinExistence type="predicted"/>
<reference evidence="4" key="1">
    <citation type="journal article" date="2021" name="Nat. Commun.">
        <title>Genetic determinants of endophytism in the Arabidopsis root mycobiome.</title>
        <authorList>
            <person name="Mesny F."/>
            <person name="Miyauchi S."/>
            <person name="Thiergart T."/>
            <person name="Pickel B."/>
            <person name="Atanasova L."/>
            <person name="Karlsson M."/>
            <person name="Huettel B."/>
            <person name="Barry K.W."/>
            <person name="Haridas S."/>
            <person name="Chen C."/>
            <person name="Bauer D."/>
            <person name="Andreopoulos W."/>
            <person name="Pangilinan J."/>
            <person name="LaButti K."/>
            <person name="Riley R."/>
            <person name="Lipzen A."/>
            <person name="Clum A."/>
            <person name="Drula E."/>
            <person name="Henrissat B."/>
            <person name="Kohler A."/>
            <person name="Grigoriev I.V."/>
            <person name="Martin F.M."/>
            <person name="Hacquard S."/>
        </authorList>
    </citation>
    <scope>NUCLEOTIDE SEQUENCE</scope>
    <source>
        <strain evidence="4">FSSC 5 MPI-SDFR-AT-0091</strain>
    </source>
</reference>
<dbReference type="SUPFAM" id="SSF48403">
    <property type="entry name" value="Ankyrin repeat"/>
    <property type="match status" value="1"/>
</dbReference>
<protein>
    <submittedName>
        <fullName evidence="4">Ankyrin repeat-containing domain protein</fullName>
    </submittedName>
</protein>
<dbReference type="PROSITE" id="PS50088">
    <property type="entry name" value="ANK_REPEAT"/>
    <property type="match status" value="2"/>
</dbReference>
<dbReference type="Pfam" id="PF12796">
    <property type="entry name" value="Ank_2"/>
    <property type="match status" value="1"/>
</dbReference>
<dbReference type="Proteomes" id="UP000736672">
    <property type="component" value="Unassembled WGS sequence"/>
</dbReference>
<evidence type="ECO:0000313" key="5">
    <source>
        <dbReference type="Proteomes" id="UP000736672"/>
    </source>
</evidence>
<keyword evidence="5" id="KW-1185">Reference proteome</keyword>
<dbReference type="PANTHER" id="PTHR24198">
    <property type="entry name" value="ANKYRIN REPEAT AND PROTEIN KINASE DOMAIN-CONTAINING PROTEIN"/>
    <property type="match status" value="1"/>
</dbReference>
<dbReference type="OrthoDB" id="189997at2759"/>
<gene>
    <name evidence="4" type="ORF">B0J15DRAFT_555112</name>
</gene>
<dbReference type="PROSITE" id="PS50297">
    <property type="entry name" value="ANK_REP_REGION"/>
    <property type="match status" value="1"/>
</dbReference>
<dbReference type="CDD" id="cd12148">
    <property type="entry name" value="fungal_TF_MHR"/>
    <property type="match status" value="1"/>
</dbReference>
<evidence type="ECO:0000313" key="4">
    <source>
        <dbReference type="EMBL" id="KAH7232598.1"/>
    </source>
</evidence>
<dbReference type="PANTHER" id="PTHR24198:SF165">
    <property type="entry name" value="ANKYRIN REPEAT-CONTAINING PROTEIN-RELATED"/>
    <property type="match status" value="1"/>
</dbReference>
<comment type="caution">
    <text evidence="4">The sequence shown here is derived from an EMBL/GenBank/DDBJ whole genome shotgun (WGS) entry which is preliminary data.</text>
</comment>
<keyword evidence="1" id="KW-0677">Repeat</keyword>
<evidence type="ECO:0000256" key="2">
    <source>
        <dbReference type="ARBA" id="ARBA00023043"/>
    </source>
</evidence>
<organism evidence="4 5">
    <name type="scientific">Fusarium solani</name>
    <name type="common">Filamentous fungus</name>
    <dbReference type="NCBI Taxonomy" id="169388"/>
    <lineage>
        <taxon>Eukaryota</taxon>
        <taxon>Fungi</taxon>
        <taxon>Dikarya</taxon>
        <taxon>Ascomycota</taxon>
        <taxon>Pezizomycotina</taxon>
        <taxon>Sordariomycetes</taxon>
        <taxon>Hypocreomycetidae</taxon>
        <taxon>Hypocreales</taxon>
        <taxon>Nectriaceae</taxon>
        <taxon>Fusarium</taxon>
        <taxon>Fusarium solani species complex</taxon>
    </lineage>
</organism>
<dbReference type="InterPro" id="IPR036770">
    <property type="entry name" value="Ankyrin_rpt-contain_sf"/>
</dbReference>
<dbReference type="InterPro" id="IPR002110">
    <property type="entry name" value="Ankyrin_rpt"/>
</dbReference>